<dbReference type="GO" id="GO:0005634">
    <property type="term" value="C:nucleus"/>
    <property type="evidence" value="ECO:0007669"/>
    <property type="project" value="UniProtKB-SubCell"/>
</dbReference>
<dbReference type="GeneID" id="9051988"/>
<dbReference type="RefSeq" id="XP_002767160.1">
    <property type="nucleotide sequence ID" value="XM_002767114.1"/>
</dbReference>
<dbReference type="InParanoid" id="C5LTR5"/>
<dbReference type="InterPro" id="IPR009072">
    <property type="entry name" value="Histone-fold"/>
</dbReference>
<feature type="compositionally biased region" description="Low complexity" evidence="5">
    <location>
        <begin position="293"/>
        <end position="309"/>
    </location>
</feature>
<dbReference type="GO" id="GO:0030527">
    <property type="term" value="F:structural constituent of chromatin"/>
    <property type="evidence" value="ECO:0007669"/>
    <property type="project" value="InterPro"/>
</dbReference>
<dbReference type="EMBL" id="GG685402">
    <property type="protein sequence ID" value="EEQ99877.1"/>
    <property type="molecule type" value="Genomic_DNA"/>
</dbReference>
<keyword evidence="8" id="KW-1185">Reference proteome</keyword>
<accession>C5LTR5</accession>
<evidence type="ECO:0000256" key="1">
    <source>
        <dbReference type="ARBA" id="ARBA00004123"/>
    </source>
</evidence>
<evidence type="ECO:0000256" key="4">
    <source>
        <dbReference type="ARBA" id="ARBA00023242"/>
    </source>
</evidence>
<dbReference type="PANTHER" id="PTHR45810:SF1">
    <property type="entry name" value="HISTONE H3-LIKE CENTROMERIC PROTEIN A"/>
    <property type="match status" value="1"/>
</dbReference>
<dbReference type="Gene3D" id="1.10.20.10">
    <property type="entry name" value="Histone, subunit A"/>
    <property type="match status" value="1"/>
</dbReference>
<dbReference type="CDD" id="cd22911">
    <property type="entry name" value="HFD_H3"/>
    <property type="match status" value="1"/>
</dbReference>
<feature type="compositionally biased region" description="Gly residues" evidence="5">
    <location>
        <begin position="215"/>
        <end position="226"/>
    </location>
</feature>
<dbReference type="SUPFAM" id="SSF47113">
    <property type="entry name" value="Histone-fold"/>
    <property type="match status" value="1"/>
</dbReference>
<evidence type="ECO:0000313" key="8">
    <source>
        <dbReference type="Proteomes" id="UP000007800"/>
    </source>
</evidence>
<dbReference type="GO" id="GO:0046982">
    <property type="term" value="F:protein heterodimerization activity"/>
    <property type="evidence" value="ECO:0007669"/>
    <property type="project" value="InterPro"/>
</dbReference>
<organism evidence="8">
    <name type="scientific">Perkinsus marinus (strain ATCC 50983 / TXsc)</name>
    <dbReference type="NCBI Taxonomy" id="423536"/>
    <lineage>
        <taxon>Eukaryota</taxon>
        <taxon>Sar</taxon>
        <taxon>Alveolata</taxon>
        <taxon>Perkinsozoa</taxon>
        <taxon>Perkinsea</taxon>
        <taxon>Perkinsida</taxon>
        <taxon>Perkinsidae</taxon>
        <taxon>Perkinsus</taxon>
    </lineage>
</organism>
<evidence type="ECO:0000259" key="6">
    <source>
        <dbReference type="Pfam" id="PF00125"/>
    </source>
</evidence>
<feature type="compositionally biased region" description="Basic and acidic residues" evidence="5">
    <location>
        <begin position="273"/>
        <end position="282"/>
    </location>
</feature>
<evidence type="ECO:0000256" key="5">
    <source>
        <dbReference type="SAM" id="MobiDB-lite"/>
    </source>
</evidence>
<comment type="similarity">
    <text evidence="2">Belongs to the histone H3 family.</text>
</comment>
<keyword evidence="4" id="KW-0539">Nucleus</keyword>
<dbReference type="GO" id="GO:0000786">
    <property type="term" value="C:nucleosome"/>
    <property type="evidence" value="ECO:0007669"/>
    <property type="project" value="InterPro"/>
</dbReference>
<dbReference type="AlphaFoldDB" id="C5LTR5"/>
<name>C5LTR5_PERM5</name>
<dbReference type="OMA" id="NICAAYM"/>
<feature type="region of interest" description="Disordered" evidence="5">
    <location>
        <begin position="213"/>
        <end position="340"/>
    </location>
</feature>
<feature type="compositionally biased region" description="Acidic residues" evidence="5">
    <location>
        <begin position="101"/>
        <end position="114"/>
    </location>
</feature>
<feature type="domain" description="Core Histone H2A/H2B/H3" evidence="6">
    <location>
        <begin position="342"/>
        <end position="428"/>
    </location>
</feature>
<evidence type="ECO:0000256" key="3">
    <source>
        <dbReference type="ARBA" id="ARBA00023125"/>
    </source>
</evidence>
<gene>
    <name evidence="7" type="ORF">Pmar_PMAR006549</name>
</gene>
<feature type="region of interest" description="Disordered" evidence="5">
    <location>
        <begin position="95"/>
        <end position="201"/>
    </location>
</feature>
<feature type="compositionally biased region" description="Gly residues" evidence="5">
    <location>
        <begin position="129"/>
        <end position="179"/>
    </location>
</feature>
<dbReference type="GO" id="GO:0003677">
    <property type="term" value="F:DNA binding"/>
    <property type="evidence" value="ECO:0007669"/>
    <property type="project" value="UniProtKB-KW"/>
</dbReference>
<proteinExistence type="inferred from homology"/>
<dbReference type="InterPro" id="IPR007125">
    <property type="entry name" value="H2A/H2B/H3"/>
</dbReference>
<keyword evidence="3" id="KW-0238">DNA-binding</keyword>
<dbReference type="InterPro" id="IPR000164">
    <property type="entry name" value="Histone_H3/CENP-A"/>
</dbReference>
<dbReference type="PANTHER" id="PTHR45810">
    <property type="entry name" value="HISTONE H3.2"/>
    <property type="match status" value="1"/>
</dbReference>
<dbReference type="SMART" id="SM00428">
    <property type="entry name" value="H3"/>
    <property type="match status" value="1"/>
</dbReference>
<protein>
    <recommendedName>
        <fullName evidence="6">Core Histone H2A/H2B/H3 domain-containing protein</fullName>
    </recommendedName>
</protein>
<reference evidence="7 8" key="1">
    <citation type="submission" date="2008-07" db="EMBL/GenBank/DDBJ databases">
        <authorList>
            <person name="El-Sayed N."/>
            <person name="Caler E."/>
            <person name="Inman J."/>
            <person name="Amedeo P."/>
            <person name="Hass B."/>
            <person name="Wortman J."/>
        </authorList>
    </citation>
    <scope>NUCLEOTIDE SEQUENCE [LARGE SCALE GENOMIC DNA]</scope>
    <source>
        <strain evidence="8">ATCC 50983 / TXsc</strain>
    </source>
</reference>
<evidence type="ECO:0000256" key="2">
    <source>
        <dbReference type="ARBA" id="ARBA00010343"/>
    </source>
</evidence>
<evidence type="ECO:0000313" key="7">
    <source>
        <dbReference type="EMBL" id="EEQ99877.1"/>
    </source>
</evidence>
<comment type="subcellular location">
    <subcellularLocation>
        <location evidence="1">Nucleus</location>
    </subcellularLocation>
</comment>
<sequence>MVGVENLGVGFDELLTRGGCGVRDDAVEIAFRGVEGLEDVLKDYMVRNKDGKILSVARPVDAEHSEELLGLAAAIGRSYGSLICAAAHNGGVRLPVGKGDDDGDSNNSSDEEADSGCGGAAEGDEAGDVGAGAGDVGDGAGDGAAEGDGAGDAGNGAGDVGDVGDGAGDGAAEGDGAGDGAADDAHGAGDDGEGSRNGGPPLVVQMMVLVMMNGNGNGADDGGNGVDDGEGDGDGHQGNVEGDGHGDGQDDGDGEGSVDSSGNGGDSEPSLEVSREGSENRPKLLPPVEGRTSSSAAAIAAPPVPSAGSHIITGSGGKVPTAGKRPRQFVKKSSAKKGRYRPGTVALREIRRHQEITDPLIEKRCFQALARSLSREVEASMRWQPQSLVALQEASESFIVGMLEASQLLAVHGRRITLMEKDVKMWTRLAAMFGSTTFMDQEKQVGGT</sequence>
<dbReference type="Proteomes" id="UP000007800">
    <property type="component" value="Unassembled WGS sequence"/>
</dbReference>
<feature type="compositionally biased region" description="Basic residues" evidence="5">
    <location>
        <begin position="324"/>
        <end position="340"/>
    </location>
</feature>
<dbReference type="Pfam" id="PF00125">
    <property type="entry name" value="Histone"/>
    <property type="match status" value="1"/>
</dbReference>
<dbReference type="OrthoDB" id="4025405at2759"/>